<sequence>MKSTSIIFTFLVAGFASAVVAGDQNTPGALDKRIVNNPGAKAPGGGAKPKVQRCEKSSDCPQGLQCLNAAGGPASLVGGSCQQPRQKKQPKPNALAQGSKEQKQQTGPKAQNDLDKDIAQAGKDIFGL</sequence>
<dbReference type="EMBL" id="KQ030887">
    <property type="protein sequence ID" value="KJZ68467.1"/>
    <property type="molecule type" value="Genomic_DNA"/>
</dbReference>
<accession>A0A0F7ZW72</accession>
<evidence type="ECO:0000313" key="4">
    <source>
        <dbReference type="Proteomes" id="UP000054481"/>
    </source>
</evidence>
<keyword evidence="2" id="KW-0732">Signal</keyword>
<keyword evidence="4" id="KW-1185">Reference proteome</keyword>
<dbReference type="AlphaFoldDB" id="A0A0F7ZW72"/>
<feature type="region of interest" description="Disordered" evidence="1">
    <location>
        <begin position="77"/>
        <end position="128"/>
    </location>
</feature>
<gene>
    <name evidence="3" type="ORF">HIM_12143</name>
</gene>
<evidence type="ECO:0000256" key="2">
    <source>
        <dbReference type="SAM" id="SignalP"/>
    </source>
</evidence>
<proteinExistence type="predicted"/>
<name>A0A0F7ZW72_9HYPO</name>
<organism evidence="3 4">
    <name type="scientific">Hirsutella minnesotensis 3608</name>
    <dbReference type="NCBI Taxonomy" id="1043627"/>
    <lineage>
        <taxon>Eukaryota</taxon>
        <taxon>Fungi</taxon>
        <taxon>Dikarya</taxon>
        <taxon>Ascomycota</taxon>
        <taxon>Pezizomycotina</taxon>
        <taxon>Sordariomycetes</taxon>
        <taxon>Hypocreomycetidae</taxon>
        <taxon>Hypocreales</taxon>
        <taxon>Ophiocordycipitaceae</taxon>
        <taxon>Hirsutella</taxon>
    </lineage>
</organism>
<evidence type="ECO:0000313" key="3">
    <source>
        <dbReference type="EMBL" id="KJZ68467.1"/>
    </source>
</evidence>
<feature type="chain" id="PRO_5002526628" evidence="2">
    <location>
        <begin position="23"/>
        <end position="128"/>
    </location>
</feature>
<dbReference type="Proteomes" id="UP000054481">
    <property type="component" value="Unassembled WGS sequence"/>
</dbReference>
<protein>
    <submittedName>
        <fullName evidence="3">Uncharacterized protein</fullName>
    </submittedName>
</protein>
<feature type="signal peptide" evidence="2">
    <location>
        <begin position="1"/>
        <end position="22"/>
    </location>
</feature>
<evidence type="ECO:0000256" key="1">
    <source>
        <dbReference type="SAM" id="MobiDB-lite"/>
    </source>
</evidence>
<reference evidence="3 4" key="1">
    <citation type="journal article" date="2014" name="Genome Biol. Evol.">
        <title>Comparative genomics and transcriptomics analyses reveal divergent lifestyle features of nematode endoparasitic fungus Hirsutella minnesotensis.</title>
        <authorList>
            <person name="Lai Y."/>
            <person name="Liu K."/>
            <person name="Zhang X."/>
            <person name="Zhang X."/>
            <person name="Li K."/>
            <person name="Wang N."/>
            <person name="Shu C."/>
            <person name="Wu Y."/>
            <person name="Wang C."/>
            <person name="Bushley K.E."/>
            <person name="Xiang M."/>
            <person name="Liu X."/>
        </authorList>
    </citation>
    <scope>NUCLEOTIDE SEQUENCE [LARGE SCALE GENOMIC DNA]</scope>
    <source>
        <strain evidence="3 4">3608</strain>
    </source>
</reference>
<feature type="region of interest" description="Disordered" evidence="1">
    <location>
        <begin position="23"/>
        <end position="54"/>
    </location>
</feature>